<comment type="subunit">
    <text evidence="8">Monomer.</text>
</comment>
<comment type="similarity">
    <text evidence="8">Belongs to the TRAFAC class translation factor GTPase superfamily. Classic translation factor GTPase family. EF-Tu/EF-1A subfamily.</text>
</comment>
<evidence type="ECO:0000256" key="4">
    <source>
        <dbReference type="ARBA" id="ARBA00022842"/>
    </source>
</evidence>
<dbReference type="EMBL" id="BAAAJE010000022">
    <property type="protein sequence ID" value="GAA1156400.1"/>
    <property type="molecule type" value="Genomic_DNA"/>
</dbReference>
<dbReference type="InterPro" id="IPR041709">
    <property type="entry name" value="EF-Tu_GTP-bd"/>
</dbReference>
<feature type="domain" description="Tr-type G" evidence="9">
    <location>
        <begin position="10"/>
        <end position="206"/>
    </location>
</feature>
<dbReference type="Gene3D" id="3.40.50.300">
    <property type="entry name" value="P-loop containing nucleotide triphosphate hydrolases"/>
    <property type="match status" value="1"/>
</dbReference>
<proteinExistence type="inferred from homology"/>
<evidence type="ECO:0000256" key="8">
    <source>
        <dbReference type="HAMAP-Rule" id="MF_00118"/>
    </source>
</evidence>
<evidence type="ECO:0000256" key="1">
    <source>
        <dbReference type="ARBA" id="ARBA00022741"/>
    </source>
</evidence>
<dbReference type="InterPro" id="IPR031157">
    <property type="entry name" value="G_TR_CS"/>
</dbReference>
<sequence length="397" mass="43925">MAKAKFERTKPHVNIGTIGHIDHGKTTLTAAITKVLHDKYPDLNPFTPFDEIDKAPEERQRGITISIAHVEYQTEARHYAHVDCPGHADYIKNMITGAAQMDGAILVVAATDGPMPQTREHVLLARQVGVPALVVALNKCDMVDDEELIELVEMEVRELLSEYEFPGDDIPVVRVAAFPALNGDAKWGESVLELMQAVDDYIPTPERDTEKPFLMPVEDVFTITGRGTVVTGRIERGIIKVNEEIEILGIRETSAKTTVTGVEMFRKLLDEGQAGENVGLLLRGTKREDVERGMVLAKPGTTTPHTNFEASVYILSKEEGGRHTPFFNNYRPQFYFRTTDVTGVVTLPEGTEMVMPGDNTEMSVELIQPIAMDEGLRFAIREGGRTVGAGRVTKITK</sequence>
<evidence type="ECO:0000256" key="2">
    <source>
        <dbReference type="ARBA" id="ARBA00022768"/>
    </source>
</evidence>
<name>A0ABN1UKM7_9ACTN</name>
<protein>
    <recommendedName>
        <fullName evidence="7 8">Elongation factor Tu</fullName>
        <shortName evidence="8">EF-Tu</shortName>
        <ecNumber evidence="8">3.6.5.3</ecNumber>
    </recommendedName>
</protein>
<evidence type="ECO:0000256" key="5">
    <source>
        <dbReference type="ARBA" id="ARBA00022917"/>
    </source>
</evidence>
<keyword evidence="5 8" id="KW-0648">Protein biosynthesis</keyword>
<dbReference type="Pfam" id="PF00009">
    <property type="entry name" value="GTP_EFTU"/>
    <property type="match status" value="1"/>
</dbReference>
<dbReference type="SUPFAM" id="SSF50447">
    <property type="entry name" value="Translation proteins"/>
    <property type="match status" value="1"/>
</dbReference>
<keyword evidence="3 8" id="KW-0378">Hydrolase</keyword>
<evidence type="ECO:0000313" key="11">
    <source>
        <dbReference type="Proteomes" id="UP001499979"/>
    </source>
</evidence>
<organism evidence="10 11">
    <name type="scientific">Nocardioides aquiterrae</name>
    <dbReference type="NCBI Taxonomy" id="203799"/>
    <lineage>
        <taxon>Bacteria</taxon>
        <taxon>Bacillati</taxon>
        <taxon>Actinomycetota</taxon>
        <taxon>Actinomycetes</taxon>
        <taxon>Propionibacteriales</taxon>
        <taxon>Nocardioidaceae</taxon>
        <taxon>Nocardioides</taxon>
    </lineage>
</organism>
<dbReference type="Pfam" id="PF03144">
    <property type="entry name" value="GTP_EFTU_D2"/>
    <property type="match status" value="1"/>
</dbReference>
<dbReference type="NCBIfam" id="NF009373">
    <property type="entry name" value="PRK12736.1"/>
    <property type="match status" value="1"/>
</dbReference>
<dbReference type="InterPro" id="IPR033720">
    <property type="entry name" value="EFTU_2"/>
</dbReference>
<dbReference type="Proteomes" id="UP001499979">
    <property type="component" value="Unassembled WGS sequence"/>
</dbReference>
<feature type="binding site" evidence="8">
    <location>
        <begin position="138"/>
        <end position="141"/>
    </location>
    <ligand>
        <name>GTP</name>
        <dbReference type="ChEBI" id="CHEBI:37565"/>
    </ligand>
</feature>
<comment type="catalytic activity">
    <reaction evidence="8">
        <text>GTP + H2O = GDP + phosphate + H(+)</text>
        <dbReference type="Rhea" id="RHEA:19669"/>
        <dbReference type="ChEBI" id="CHEBI:15377"/>
        <dbReference type="ChEBI" id="CHEBI:15378"/>
        <dbReference type="ChEBI" id="CHEBI:37565"/>
        <dbReference type="ChEBI" id="CHEBI:43474"/>
        <dbReference type="ChEBI" id="CHEBI:58189"/>
        <dbReference type="EC" id="3.6.5.3"/>
    </reaction>
</comment>
<dbReference type="InterPro" id="IPR004161">
    <property type="entry name" value="EFTu-like_2"/>
</dbReference>
<reference evidence="10 11" key="1">
    <citation type="journal article" date="2019" name="Int. J. Syst. Evol. Microbiol.">
        <title>The Global Catalogue of Microorganisms (GCM) 10K type strain sequencing project: providing services to taxonomists for standard genome sequencing and annotation.</title>
        <authorList>
            <consortium name="The Broad Institute Genomics Platform"/>
            <consortium name="The Broad Institute Genome Sequencing Center for Infectious Disease"/>
            <person name="Wu L."/>
            <person name="Ma J."/>
        </authorList>
    </citation>
    <scope>NUCLEOTIDE SEQUENCE [LARGE SCALE GENOMIC DNA]</scope>
    <source>
        <strain evidence="10 11">JCM 11813</strain>
    </source>
</reference>
<dbReference type="RefSeq" id="WP_343909209.1">
    <property type="nucleotide sequence ID" value="NZ_BAAAJE010000022.1"/>
</dbReference>
<feature type="binding site" evidence="8">
    <location>
        <begin position="83"/>
        <end position="87"/>
    </location>
    <ligand>
        <name>GTP</name>
        <dbReference type="ChEBI" id="CHEBI:37565"/>
    </ligand>
</feature>
<dbReference type="PRINTS" id="PR00315">
    <property type="entry name" value="ELONGATNFCT"/>
</dbReference>
<dbReference type="CDD" id="cd03707">
    <property type="entry name" value="EFTU_III"/>
    <property type="match status" value="1"/>
</dbReference>
<dbReference type="NCBIfam" id="NF000766">
    <property type="entry name" value="PRK00049.1"/>
    <property type="match status" value="1"/>
</dbReference>
<dbReference type="PANTHER" id="PTHR43721">
    <property type="entry name" value="ELONGATION FACTOR TU-RELATED"/>
    <property type="match status" value="1"/>
</dbReference>
<keyword evidence="8" id="KW-0479">Metal-binding</keyword>
<gene>
    <name evidence="8 10" type="primary">tuf</name>
    <name evidence="10" type="ORF">GCM10009606_38120</name>
</gene>
<keyword evidence="1 8" id="KW-0547">Nucleotide-binding</keyword>
<comment type="caution">
    <text evidence="10">The sequence shown here is derived from an EMBL/GenBank/DDBJ whole genome shotgun (WGS) entry which is preliminary data.</text>
</comment>
<evidence type="ECO:0000313" key="10">
    <source>
        <dbReference type="EMBL" id="GAA1156400.1"/>
    </source>
</evidence>
<keyword evidence="8" id="KW-0963">Cytoplasm</keyword>
<dbReference type="InterPro" id="IPR009001">
    <property type="entry name" value="Transl_elong_EF1A/Init_IF2_C"/>
</dbReference>
<dbReference type="PROSITE" id="PS51722">
    <property type="entry name" value="G_TR_2"/>
    <property type="match status" value="1"/>
</dbReference>
<accession>A0ABN1UKM7</accession>
<comment type="function">
    <text evidence="8">GTP hydrolase that promotes the GTP-dependent binding of aminoacyl-tRNA to the A-site of ribosomes during protein biosynthesis.</text>
</comment>
<dbReference type="InterPro" id="IPR000795">
    <property type="entry name" value="T_Tr_GTP-bd_dom"/>
</dbReference>
<dbReference type="EC" id="3.6.5.3" evidence="8"/>
<dbReference type="Pfam" id="PF03143">
    <property type="entry name" value="GTP_EFTU_D3"/>
    <property type="match status" value="1"/>
</dbReference>
<evidence type="ECO:0000259" key="9">
    <source>
        <dbReference type="PROSITE" id="PS51722"/>
    </source>
</evidence>
<keyword evidence="11" id="KW-1185">Reference proteome</keyword>
<feature type="binding site" evidence="8">
    <location>
        <position position="26"/>
    </location>
    <ligand>
        <name>Mg(2+)</name>
        <dbReference type="ChEBI" id="CHEBI:18420"/>
    </ligand>
</feature>
<evidence type="ECO:0000256" key="6">
    <source>
        <dbReference type="ARBA" id="ARBA00023134"/>
    </source>
</evidence>
<keyword evidence="6 8" id="KW-0342">GTP-binding</keyword>
<dbReference type="CDD" id="cd01884">
    <property type="entry name" value="EF_Tu"/>
    <property type="match status" value="1"/>
</dbReference>
<comment type="subcellular location">
    <subcellularLocation>
        <location evidence="8">Cytoplasm</location>
    </subcellularLocation>
</comment>
<dbReference type="NCBIfam" id="TIGR00231">
    <property type="entry name" value="small_GTP"/>
    <property type="match status" value="1"/>
</dbReference>
<dbReference type="SUPFAM" id="SSF50465">
    <property type="entry name" value="EF-Tu/eEF-1alpha/eIF2-gamma C-terminal domain"/>
    <property type="match status" value="1"/>
</dbReference>
<dbReference type="NCBIfam" id="NF009372">
    <property type="entry name" value="PRK12735.1"/>
    <property type="match status" value="1"/>
</dbReference>
<dbReference type="InterPro" id="IPR009000">
    <property type="entry name" value="Transl_B-barrel_sf"/>
</dbReference>
<dbReference type="InterPro" id="IPR004160">
    <property type="entry name" value="Transl_elong_EFTu/EF1A_C"/>
</dbReference>
<dbReference type="InterPro" id="IPR027417">
    <property type="entry name" value="P-loop_NTPase"/>
</dbReference>
<dbReference type="CDD" id="cd03697">
    <property type="entry name" value="EFTU_II"/>
    <property type="match status" value="1"/>
</dbReference>
<dbReference type="SUPFAM" id="SSF52540">
    <property type="entry name" value="P-loop containing nucleoside triphosphate hydrolases"/>
    <property type="match status" value="1"/>
</dbReference>
<dbReference type="Gene3D" id="2.40.30.10">
    <property type="entry name" value="Translation factors"/>
    <property type="match status" value="2"/>
</dbReference>
<evidence type="ECO:0000256" key="3">
    <source>
        <dbReference type="ARBA" id="ARBA00022801"/>
    </source>
</evidence>
<dbReference type="PANTHER" id="PTHR43721:SF22">
    <property type="entry name" value="ELONGATION FACTOR TU, MITOCHONDRIAL"/>
    <property type="match status" value="1"/>
</dbReference>
<feature type="binding site" evidence="8">
    <location>
        <begin position="19"/>
        <end position="26"/>
    </location>
    <ligand>
        <name>GTP</name>
        <dbReference type="ChEBI" id="CHEBI:37565"/>
    </ligand>
</feature>
<dbReference type="PROSITE" id="PS00301">
    <property type="entry name" value="G_TR_1"/>
    <property type="match status" value="1"/>
</dbReference>
<dbReference type="GO" id="GO:0003746">
    <property type="term" value="F:translation elongation factor activity"/>
    <property type="evidence" value="ECO:0007669"/>
    <property type="project" value="UniProtKB-KW"/>
</dbReference>
<dbReference type="InterPro" id="IPR005225">
    <property type="entry name" value="Small_GTP-bd"/>
</dbReference>
<dbReference type="InterPro" id="IPR004541">
    <property type="entry name" value="Transl_elong_EFTu/EF1A_bac/org"/>
</dbReference>
<dbReference type="NCBIfam" id="TIGR00485">
    <property type="entry name" value="EF-Tu"/>
    <property type="match status" value="1"/>
</dbReference>
<dbReference type="InterPro" id="IPR050055">
    <property type="entry name" value="EF-Tu_GTPase"/>
</dbReference>
<keyword evidence="2 8" id="KW-0251">Elongation factor</keyword>
<keyword evidence="4 8" id="KW-0460">Magnesium</keyword>
<evidence type="ECO:0000256" key="7">
    <source>
        <dbReference type="ARBA" id="ARBA00029554"/>
    </source>
</evidence>
<dbReference type="HAMAP" id="MF_00118_B">
    <property type="entry name" value="EF_Tu_B"/>
    <property type="match status" value="1"/>
</dbReference>